<dbReference type="Proteomes" id="UP000239156">
    <property type="component" value="Unassembled WGS sequence"/>
</dbReference>
<evidence type="ECO:0000313" key="3">
    <source>
        <dbReference type="Proteomes" id="UP000239156"/>
    </source>
</evidence>
<dbReference type="VEuPathDB" id="FungiDB:PSHT_12523"/>
<reference evidence="2" key="1">
    <citation type="submission" date="2017-12" db="EMBL/GenBank/DDBJ databases">
        <title>Gene loss provides genomic basis for host adaptation in cereal stripe rust fungi.</title>
        <authorList>
            <person name="Xia C."/>
        </authorList>
    </citation>
    <scope>NUCLEOTIDE SEQUENCE [LARGE SCALE GENOMIC DNA]</scope>
    <source>
        <strain evidence="2">93-210</strain>
    </source>
</reference>
<sequence>MASPKDNEREFTMEKLSGPDNFWSWRRNMLMVLTYHDLDDLVLVVDPPISQDDIEVKKKRAAALIRLHLDAQHAFQFVDDLDKFEAKELWDAISNHYASPTLKNAHDLIELLDGIRFDKDSGVLLHCHDSQPTTGVVTWRGIKNDERRRSKFRQISIRARRRAEETKRIPSSQLVPPPSQSPSPPESSLVVPQIRMKDDLGVRFVKTEFITLKPTILQRTAINCTPKGLPKSDAHWANSMSARGCNQSITRPLTPTSCSRD</sequence>
<proteinExistence type="predicted"/>
<name>A0A2S4V3G6_9BASI</name>
<dbReference type="EMBL" id="PKSL01000116">
    <property type="protein sequence ID" value="POW04073.1"/>
    <property type="molecule type" value="Genomic_DNA"/>
</dbReference>
<keyword evidence="3" id="KW-1185">Reference proteome</keyword>
<dbReference type="VEuPathDB" id="FungiDB:PSTT_10638"/>
<evidence type="ECO:0000313" key="2">
    <source>
        <dbReference type="EMBL" id="POW04073.1"/>
    </source>
</evidence>
<evidence type="ECO:0000256" key="1">
    <source>
        <dbReference type="SAM" id="MobiDB-lite"/>
    </source>
</evidence>
<accession>A0A2S4V3G6</accession>
<comment type="caution">
    <text evidence="2">The sequence shown here is derived from an EMBL/GenBank/DDBJ whole genome shotgun (WGS) entry which is preliminary data.</text>
</comment>
<protein>
    <submittedName>
        <fullName evidence="2">Uncharacterized protein</fullName>
    </submittedName>
</protein>
<dbReference type="VEuPathDB" id="FungiDB:PSHT_12522"/>
<organism evidence="2 3">
    <name type="scientific">Puccinia striiformis</name>
    <dbReference type="NCBI Taxonomy" id="27350"/>
    <lineage>
        <taxon>Eukaryota</taxon>
        <taxon>Fungi</taxon>
        <taxon>Dikarya</taxon>
        <taxon>Basidiomycota</taxon>
        <taxon>Pucciniomycotina</taxon>
        <taxon>Pucciniomycetes</taxon>
        <taxon>Pucciniales</taxon>
        <taxon>Pucciniaceae</taxon>
        <taxon>Puccinia</taxon>
    </lineage>
</organism>
<feature type="region of interest" description="Disordered" evidence="1">
    <location>
        <begin position="159"/>
        <end position="189"/>
    </location>
</feature>
<dbReference type="AlphaFoldDB" id="A0A2S4V3G6"/>
<gene>
    <name evidence="2" type="ORF">PSTT_10638</name>
</gene>
<feature type="compositionally biased region" description="Pro residues" evidence="1">
    <location>
        <begin position="175"/>
        <end position="185"/>
    </location>
</feature>